<organism evidence="1 2">
    <name type="scientific">Flavobacterium hiemivividum</name>
    <dbReference type="NCBI Taxonomy" id="2541734"/>
    <lineage>
        <taxon>Bacteria</taxon>
        <taxon>Pseudomonadati</taxon>
        <taxon>Bacteroidota</taxon>
        <taxon>Flavobacteriia</taxon>
        <taxon>Flavobacteriales</taxon>
        <taxon>Flavobacteriaceae</taxon>
        <taxon>Flavobacterium</taxon>
    </lineage>
</organism>
<evidence type="ECO:0000313" key="2">
    <source>
        <dbReference type="Proteomes" id="UP000294597"/>
    </source>
</evidence>
<dbReference type="SUPFAM" id="SSF52172">
    <property type="entry name" value="CheY-like"/>
    <property type="match status" value="1"/>
</dbReference>
<comment type="caution">
    <text evidence="1">The sequence shown here is derived from an EMBL/GenBank/DDBJ whole genome shotgun (WGS) entry which is preliminary data.</text>
</comment>
<dbReference type="Gene3D" id="3.40.50.2300">
    <property type="match status" value="1"/>
</dbReference>
<name>A0A4R5CYR7_9FLAO</name>
<dbReference type="Proteomes" id="UP000294597">
    <property type="component" value="Unassembled WGS sequence"/>
</dbReference>
<accession>A0A4R5CYR7</accession>
<keyword evidence="2" id="KW-1185">Reference proteome</keyword>
<proteinExistence type="predicted"/>
<dbReference type="RefSeq" id="WP_132109807.1">
    <property type="nucleotide sequence ID" value="NZ_SMFO01000003.1"/>
</dbReference>
<reference evidence="1 2" key="1">
    <citation type="submission" date="2019-03" db="EMBL/GenBank/DDBJ databases">
        <title>Flavobacterium TSA-D2 sp. nov., isolated from arctic soil.</title>
        <authorList>
            <person name="Chaudhary D.K."/>
        </authorList>
    </citation>
    <scope>NUCLEOTIDE SEQUENCE [LARGE SCALE GENOMIC DNA]</scope>
    <source>
        <strain evidence="1 2">TSA-D2</strain>
    </source>
</reference>
<protein>
    <submittedName>
        <fullName evidence="1">Response regulator transcription factor</fullName>
    </submittedName>
</protein>
<evidence type="ECO:0000313" key="1">
    <source>
        <dbReference type="EMBL" id="TDE04987.1"/>
    </source>
</evidence>
<dbReference type="AlphaFoldDB" id="A0A4R5CYR7"/>
<dbReference type="InterPro" id="IPR011006">
    <property type="entry name" value="CheY-like_superfamily"/>
</dbReference>
<dbReference type="EMBL" id="SMFO01000003">
    <property type="protein sequence ID" value="TDE04987.1"/>
    <property type="molecule type" value="Genomic_DNA"/>
</dbReference>
<gene>
    <name evidence="1" type="ORF">E0F98_06510</name>
</gene>
<sequence length="157" mass="17780">METDAHQKEISVAFINDKSSVLDEICKSLATSGTEILFRSEHIKDGLFQLSALKTLPKVCVIDLDFYSKEIIQQLIEIKTQYPSIKLIAHSDIDDQKVGKDLFVIGFSSYLFVGSDVDDFRKVIKVVINGGRYFSMEVAEISKEYFGKNQKHKIVIP</sequence>